<organism evidence="1 2">
    <name type="scientific">Morococcus cerebrosus</name>
    <dbReference type="NCBI Taxonomy" id="1056807"/>
    <lineage>
        <taxon>Bacteria</taxon>
        <taxon>Pseudomonadati</taxon>
        <taxon>Pseudomonadota</taxon>
        <taxon>Betaproteobacteria</taxon>
        <taxon>Neisseriales</taxon>
        <taxon>Neisseriaceae</taxon>
        <taxon>Morococcus</taxon>
    </lineage>
</organism>
<protein>
    <submittedName>
        <fullName evidence="1">Uncharacterized protein</fullName>
    </submittedName>
</protein>
<proteinExistence type="predicted"/>
<sequence length="39" mass="4537">MDKIRMMEKEQVGSLIGTGKDFKRMVRSSEILSVLFFKT</sequence>
<accession>A0A0C1E4Y3</accession>
<dbReference type="AlphaFoldDB" id="A0A0C1E4Y3"/>
<evidence type="ECO:0000313" key="1">
    <source>
        <dbReference type="EMBL" id="KIC07079.1"/>
    </source>
</evidence>
<evidence type="ECO:0000313" key="2">
    <source>
        <dbReference type="Proteomes" id="UP000031390"/>
    </source>
</evidence>
<reference evidence="1 2" key="1">
    <citation type="submission" date="2014-12" db="EMBL/GenBank/DDBJ databases">
        <title>Genome sequence of Morococcus cerebrosus.</title>
        <authorList>
            <person name="Shin S.-K."/>
            <person name="Yi H."/>
        </authorList>
    </citation>
    <scope>NUCLEOTIDE SEQUENCE [LARGE SCALE GENOMIC DNA]</scope>
    <source>
        <strain evidence="1 2">CIP 81.93</strain>
    </source>
</reference>
<comment type="caution">
    <text evidence="1">The sequence shown here is derived from an EMBL/GenBank/DDBJ whole genome shotgun (WGS) entry which is preliminary data.</text>
</comment>
<dbReference type="EMBL" id="JUFZ01000069">
    <property type="protein sequence ID" value="KIC07079.1"/>
    <property type="molecule type" value="Genomic_DNA"/>
</dbReference>
<gene>
    <name evidence="1" type="ORF">MCC93_15310</name>
</gene>
<name>A0A0C1E4Y3_9NEIS</name>
<dbReference type="Proteomes" id="UP000031390">
    <property type="component" value="Unassembled WGS sequence"/>
</dbReference>